<dbReference type="PANTHER" id="PTHR10133">
    <property type="entry name" value="DNA POLYMERASE I"/>
    <property type="match status" value="1"/>
</dbReference>
<dbReference type="CDD" id="cd06444">
    <property type="entry name" value="DNA_pol_A"/>
    <property type="match status" value="1"/>
</dbReference>
<dbReference type="AlphaFoldDB" id="A0A852YA37"/>
<evidence type="ECO:0000313" key="6">
    <source>
        <dbReference type="EMBL" id="NYG99826.1"/>
    </source>
</evidence>
<accession>A0A852YA37</accession>
<dbReference type="Pfam" id="PF00476">
    <property type="entry name" value="DNA_pol_A"/>
    <property type="match status" value="1"/>
</dbReference>
<feature type="domain" description="DNA-directed DNA polymerase family A palm" evidence="5">
    <location>
        <begin position="302"/>
        <end position="511"/>
    </location>
</feature>
<proteinExistence type="predicted"/>
<sequence>MPVVLDREGDRVVVRDLDDAGSETARTDVVVDDFPAYAAEREAAEHPRWIWSDTTEWYPRLLLAGVRLERAADLRLCRRILRGAAATAGTPLTTRPRDGWDAAPSAPVHDVGAALFDLTERVERDSALEEHLRQAEAVALSSEPGVLALLLAAESVGALTAAEMSHAGLPWSAARHDEILTELLGARPVAGRPARMEALVVRLRQLLDAPDLDPDSPERLLRALQNAGLPARSTRSWELKELQHPVIAPLLEYKKLARVLTANGWNWVDSWVHDGRFRPVYVVGGVVTGRWASDGGGALQLPHQVRGAVVADPGWKLVVADAAQLEPRVLAAMSGDAAMARAGRAHDLYEGIVQSGAVADRNEAKYGMLGAIYGGTTGVSGRVLPRMRRAFPDAMHLVEEAARAGERGERVRTWLGRTSPSRGGEGYDETLSPEARDRARSDARSWGRFTRNFVVQGTAAEWAMCWMGSLRRRLWDLGEGEPGAARHPFARRPHLAFFLHDEVMVHTPAEFADQVEHEVRAAAADAGRMLFPSAPVEFALTVAQVDSYDRAK</sequence>
<dbReference type="RefSeq" id="WP_179568260.1">
    <property type="nucleotide sequence ID" value="NZ_JACBZY010000001.1"/>
</dbReference>
<feature type="region of interest" description="Disordered" evidence="4">
    <location>
        <begin position="411"/>
        <end position="438"/>
    </location>
</feature>
<dbReference type="GO" id="GO:0003887">
    <property type="term" value="F:DNA-directed DNA polymerase activity"/>
    <property type="evidence" value="ECO:0007669"/>
    <property type="project" value="UniProtKB-EC"/>
</dbReference>
<dbReference type="SMART" id="SM00482">
    <property type="entry name" value="POLAc"/>
    <property type="match status" value="1"/>
</dbReference>
<dbReference type="PANTHER" id="PTHR10133:SF27">
    <property type="entry name" value="DNA POLYMERASE NU"/>
    <property type="match status" value="1"/>
</dbReference>
<dbReference type="Proteomes" id="UP000553888">
    <property type="component" value="Unassembled WGS sequence"/>
</dbReference>
<evidence type="ECO:0000256" key="1">
    <source>
        <dbReference type="ARBA" id="ARBA00012417"/>
    </source>
</evidence>
<evidence type="ECO:0000256" key="4">
    <source>
        <dbReference type="SAM" id="MobiDB-lite"/>
    </source>
</evidence>
<dbReference type="GO" id="GO:0006261">
    <property type="term" value="P:DNA-templated DNA replication"/>
    <property type="evidence" value="ECO:0007669"/>
    <property type="project" value="InterPro"/>
</dbReference>
<dbReference type="Gene3D" id="3.30.70.370">
    <property type="match status" value="1"/>
</dbReference>
<keyword evidence="7" id="KW-1185">Reference proteome</keyword>
<keyword evidence="6" id="KW-0548">Nucleotidyltransferase</keyword>
<dbReference type="SUPFAM" id="SSF56672">
    <property type="entry name" value="DNA/RNA polymerases"/>
    <property type="match status" value="1"/>
</dbReference>
<dbReference type="GO" id="GO:0006302">
    <property type="term" value="P:double-strand break repair"/>
    <property type="evidence" value="ECO:0007669"/>
    <property type="project" value="TreeGrafter"/>
</dbReference>
<dbReference type="InterPro" id="IPR043502">
    <property type="entry name" value="DNA/RNA_pol_sf"/>
</dbReference>
<evidence type="ECO:0000256" key="3">
    <source>
        <dbReference type="ARBA" id="ARBA00049244"/>
    </source>
</evidence>
<comment type="caution">
    <text evidence="6">The sequence shown here is derived from an EMBL/GenBank/DDBJ whole genome shotgun (WGS) entry which is preliminary data.</text>
</comment>
<name>A0A852YA37_9MICO</name>
<dbReference type="InterPro" id="IPR002298">
    <property type="entry name" value="DNA_polymerase_A"/>
</dbReference>
<evidence type="ECO:0000259" key="5">
    <source>
        <dbReference type="SMART" id="SM00482"/>
    </source>
</evidence>
<reference evidence="6 7" key="1">
    <citation type="submission" date="2020-07" db="EMBL/GenBank/DDBJ databases">
        <title>Sequencing the genomes of 1000 actinobacteria strains.</title>
        <authorList>
            <person name="Klenk H.-P."/>
        </authorList>
    </citation>
    <scope>NUCLEOTIDE SEQUENCE [LARGE SCALE GENOMIC DNA]</scope>
    <source>
        <strain evidence="6 7">DSM 23141</strain>
    </source>
</reference>
<keyword evidence="2" id="KW-0235">DNA replication</keyword>
<organism evidence="6 7">
    <name type="scientific">Schumannella luteola</name>
    <dbReference type="NCBI Taxonomy" id="472059"/>
    <lineage>
        <taxon>Bacteria</taxon>
        <taxon>Bacillati</taxon>
        <taxon>Actinomycetota</taxon>
        <taxon>Actinomycetes</taxon>
        <taxon>Micrococcales</taxon>
        <taxon>Microbacteriaceae</taxon>
        <taxon>Schumannella</taxon>
    </lineage>
</organism>
<gene>
    <name evidence="6" type="ORF">BJ979_002452</name>
</gene>
<comment type="catalytic activity">
    <reaction evidence="3">
        <text>DNA(n) + a 2'-deoxyribonucleoside 5'-triphosphate = DNA(n+1) + diphosphate</text>
        <dbReference type="Rhea" id="RHEA:22508"/>
        <dbReference type="Rhea" id="RHEA-COMP:17339"/>
        <dbReference type="Rhea" id="RHEA-COMP:17340"/>
        <dbReference type="ChEBI" id="CHEBI:33019"/>
        <dbReference type="ChEBI" id="CHEBI:61560"/>
        <dbReference type="ChEBI" id="CHEBI:173112"/>
        <dbReference type="EC" id="2.7.7.7"/>
    </reaction>
</comment>
<protein>
    <recommendedName>
        <fullName evidence="1">DNA-directed DNA polymerase</fullName>
        <ecNumber evidence="1">2.7.7.7</ecNumber>
    </recommendedName>
</protein>
<evidence type="ECO:0000313" key="7">
    <source>
        <dbReference type="Proteomes" id="UP000553888"/>
    </source>
</evidence>
<keyword evidence="6" id="KW-0808">Transferase</keyword>
<dbReference type="GO" id="GO:0003677">
    <property type="term" value="F:DNA binding"/>
    <property type="evidence" value="ECO:0007669"/>
    <property type="project" value="InterPro"/>
</dbReference>
<dbReference type="EMBL" id="JACBZY010000001">
    <property type="protein sequence ID" value="NYG99826.1"/>
    <property type="molecule type" value="Genomic_DNA"/>
</dbReference>
<dbReference type="Gene3D" id="1.10.150.20">
    <property type="entry name" value="5' to 3' exonuclease, C-terminal subdomain"/>
    <property type="match status" value="1"/>
</dbReference>
<dbReference type="EC" id="2.7.7.7" evidence="1"/>
<dbReference type="NCBIfam" id="NF011538">
    <property type="entry name" value="PRK14975.1-1"/>
    <property type="match status" value="1"/>
</dbReference>
<evidence type="ECO:0000256" key="2">
    <source>
        <dbReference type="ARBA" id="ARBA00022705"/>
    </source>
</evidence>
<dbReference type="InterPro" id="IPR001098">
    <property type="entry name" value="DNA-dir_DNA_pol_A_palm_dom"/>
</dbReference>